<dbReference type="PANTHER" id="PTHR37822">
    <property type="entry name" value="SPORE PHOTOPRODUCT LYASE-RELATED"/>
    <property type="match status" value="1"/>
</dbReference>
<evidence type="ECO:0000313" key="2">
    <source>
        <dbReference type="Proteomes" id="UP001165580"/>
    </source>
</evidence>
<dbReference type="Gene3D" id="3.80.30.30">
    <property type="match status" value="1"/>
</dbReference>
<dbReference type="InterPro" id="IPR049539">
    <property type="entry name" value="SPL"/>
</dbReference>
<organism evidence="1 2">
    <name type="scientific">Herbiconiux gentiana</name>
    <dbReference type="NCBI Taxonomy" id="2970912"/>
    <lineage>
        <taxon>Bacteria</taxon>
        <taxon>Bacillati</taxon>
        <taxon>Actinomycetota</taxon>
        <taxon>Actinomycetes</taxon>
        <taxon>Micrococcales</taxon>
        <taxon>Microbacteriaceae</taxon>
        <taxon>Herbiconiux</taxon>
    </lineage>
</organism>
<keyword evidence="1" id="KW-0548">Nucleotidyltransferase</keyword>
<comment type="caution">
    <text evidence="1">The sequence shown here is derived from an EMBL/GenBank/DDBJ whole genome shotgun (WGS) entry which is preliminary data.</text>
</comment>
<dbReference type="InterPro" id="IPR023805">
    <property type="entry name" value="Uncharacterised_Spl-rel"/>
</dbReference>
<dbReference type="Pfam" id="PF20903">
    <property type="entry name" value="SPL"/>
    <property type="match status" value="1"/>
</dbReference>
<dbReference type="EMBL" id="JANTEZ010000001">
    <property type="protein sequence ID" value="MCS5713286.1"/>
    <property type="molecule type" value="Genomic_DNA"/>
</dbReference>
<protein>
    <submittedName>
        <fullName evidence="1">Spore photoproduct lyase family protein</fullName>
    </submittedName>
</protein>
<dbReference type="Proteomes" id="UP001165580">
    <property type="component" value="Unassembled WGS sequence"/>
</dbReference>
<gene>
    <name evidence="1" type="ORF">NVV95_01830</name>
</gene>
<name>A0ABT2GAZ2_9MICO</name>
<dbReference type="RefSeq" id="WP_259484829.1">
    <property type="nucleotide sequence ID" value="NZ_JANTEZ010000001.1"/>
</dbReference>
<sequence length="358" mass="40265">MTSAVRTAPLVDIRRIYAEPAALELPRGRDVVDRWPGAEIVPVASHWQIPEVHGDEANVARWVRIKTEALVLGVKKSLTTRPNGRSADFIAPSTANGCAMACAYCYVPRRKGYSNPVTVFANIEQITAHVARHIHKQGAKTEPNQCDPEAWVYDIGENSDCSADALLSENVRELCELFRMSPTAKASFATKYVNRELLEWDPMGRTRIRFSVMPDETAKVTDIRTTPVAERIAAVNDFVDAGFEVHLNFSPVILTPTWQADWGALLERIDDTLHERAKAQLAAEVILLTHNERLHEVNLGWHPKAEQLLWRPELQEQKLSENGAVNVRYRRGLKADAVARFRALVAEKLPSCRIRYAF</sequence>
<keyword evidence="2" id="KW-1185">Reference proteome</keyword>
<dbReference type="NCBIfam" id="TIGR03886">
    <property type="entry name" value="lyase_spl_fam"/>
    <property type="match status" value="1"/>
</dbReference>
<keyword evidence="1" id="KW-0456">Lyase</keyword>
<dbReference type="GO" id="GO:0016779">
    <property type="term" value="F:nucleotidyltransferase activity"/>
    <property type="evidence" value="ECO:0007669"/>
    <property type="project" value="UniProtKB-KW"/>
</dbReference>
<accession>A0ABT2GAZ2</accession>
<dbReference type="PANTHER" id="PTHR37822:SF2">
    <property type="entry name" value="SPORE PHOTOPRODUCT LYASE"/>
    <property type="match status" value="1"/>
</dbReference>
<evidence type="ECO:0000313" key="1">
    <source>
        <dbReference type="EMBL" id="MCS5713286.1"/>
    </source>
</evidence>
<reference evidence="1" key="1">
    <citation type="submission" date="2022-08" db="EMBL/GenBank/DDBJ databases">
        <authorList>
            <person name="Deng Y."/>
            <person name="Han X.-F."/>
            <person name="Zhang Y.-Q."/>
        </authorList>
    </citation>
    <scope>NUCLEOTIDE SEQUENCE</scope>
    <source>
        <strain evidence="1">CPCC 205716</strain>
    </source>
</reference>
<proteinExistence type="predicted"/>
<keyword evidence="1" id="KW-0808">Transferase</keyword>
<dbReference type="GO" id="GO:0016829">
    <property type="term" value="F:lyase activity"/>
    <property type="evidence" value="ECO:0007669"/>
    <property type="project" value="UniProtKB-KW"/>
</dbReference>
<dbReference type="Gene3D" id="3.40.50.12110">
    <property type="match status" value="1"/>
</dbReference>